<evidence type="ECO:0000313" key="1">
    <source>
        <dbReference type="EMBL" id="GAG62018.1"/>
    </source>
</evidence>
<gene>
    <name evidence="1" type="ORF">S01H4_20167</name>
</gene>
<organism evidence="1">
    <name type="scientific">marine sediment metagenome</name>
    <dbReference type="NCBI Taxonomy" id="412755"/>
    <lineage>
        <taxon>unclassified sequences</taxon>
        <taxon>metagenomes</taxon>
        <taxon>ecological metagenomes</taxon>
    </lineage>
</organism>
<proteinExistence type="predicted"/>
<reference evidence="1" key="1">
    <citation type="journal article" date="2014" name="Front. Microbiol.">
        <title>High frequency of phylogenetically diverse reductive dehalogenase-homologous genes in deep subseafloor sedimentary metagenomes.</title>
        <authorList>
            <person name="Kawai M."/>
            <person name="Futagami T."/>
            <person name="Toyoda A."/>
            <person name="Takaki Y."/>
            <person name="Nishi S."/>
            <person name="Hori S."/>
            <person name="Arai W."/>
            <person name="Tsubouchi T."/>
            <person name="Morono Y."/>
            <person name="Uchiyama I."/>
            <person name="Ito T."/>
            <person name="Fujiyama A."/>
            <person name="Inagaki F."/>
            <person name="Takami H."/>
        </authorList>
    </citation>
    <scope>NUCLEOTIDE SEQUENCE</scope>
    <source>
        <strain evidence="1">Expedition CK06-06</strain>
    </source>
</reference>
<sequence>MDRIEANYKKETNIPKFFWRTLSQQRSDLMKLKNKFNEEEVSPVKIAEKS</sequence>
<name>X0ZNT1_9ZZZZ</name>
<dbReference type="AlphaFoldDB" id="X0ZNT1"/>
<accession>X0ZNT1</accession>
<protein>
    <submittedName>
        <fullName evidence="1">Uncharacterized protein</fullName>
    </submittedName>
</protein>
<comment type="caution">
    <text evidence="1">The sequence shown here is derived from an EMBL/GenBank/DDBJ whole genome shotgun (WGS) entry which is preliminary data.</text>
</comment>
<dbReference type="EMBL" id="BART01009048">
    <property type="protein sequence ID" value="GAG62018.1"/>
    <property type="molecule type" value="Genomic_DNA"/>
</dbReference>